<dbReference type="Proteomes" id="UP000826271">
    <property type="component" value="Unassembled WGS sequence"/>
</dbReference>
<feature type="domain" description="DUF4371" evidence="1">
    <location>
        <begin position="59"/>
        <end position="216"/>
    </location>
</feature>
<protein>
    <recommendedName>
        <fullName evidence="1">DUF4371 domain-containing protein</fullName>
    </recommendedName>
</protein>
<reference evidence="2" key="1">
    <citation type="submission" date="2019-10" db="EMBL/GenBank/DDBJ databases">
        <authorList>
            <person name="Zhang R."/>
            <person name="Pan Y."/>
            <person name="Wang J."/>
            <person name="Ma R."/>
            <person name="Yu S."/>
        </authorList>
    </citation>
    <scope>NUCLEOTIDE SEQUENCE</scope>
    <source>
        <strain evidence="2">LA-IB0</strain>
        <tissue evidence="2">Leaf</tissue>
    </source>
</reference>
<proteinExistence type="predicted"/>
<organism evidence="2 3">
    <name type="scientific">Buddleja alternifolia</name>
    <dbReference type="NCBI Taxonomy" id="168488"/>
    <lineage>
        <taxon>Eukaryota</taxon>
        <taxon>Viridiplantae</taxon>
        <taxon>Streptophyta</taxon>
        <taxon>Embryophyta</taxon>
        <taxon>Tracheophyta</taxon>
        <taxon>Spermatophyta</taxon>
        <taxon>Magnoliopsida</taxon>
        <taxon>eudicotyledons</taxon>
        <taxon>Gunneridae</taxon>
        <taxon>Pentapetalae</taxon>
        <taxon>asterids</taxon>
        <taxon>lamiids</taxon>
        <taxon>Lamiales</taxon>
        <taxon>Scrophulariaceae</taxon>
        <taxon>Buddlejeae</taxon>
        <taxon>Buddleja</taxon>
    </lineage>
</organism>
<sequence>MSNNKIDCYFKKRCSQESTSSPILETSSTVISEASPTKVQKLDQDSNCLNIERDPGLRIAFRARNERVDSHNRGNYIEILKHTTSYNNEVSLAVLENAPQNASYHSPQIQKEILSIYARKIQKFIREEIGDAKYCLIVNESRDESKREQMAIVLRFVDKDGFIRERFFDIVHVEDTKSSTLKKEISRTLAHHNLDIQNIRGQGYDGASNMRGEWNGLQALFLNECPYAYYVHCFAHRLQLILVATTQSVIPVEHFFSYVTVIVNLVDSYSKRHDQLQIAQAIRIEELTFTNELKTRRGKNQVGTVQRPGDTRWGSHLRFLRSLLGLFDSILLTLSEIINDKTGSSPKAAADGAYDLMMSFEFVFILHFVIELLEITDDLCEILQYKSHDILNAMDAVTNTK</sequence>
<dbReference type="InterPro" id="IPR012337">
    <property type="entry name" value="RNaseH-like_sf"/>
</dbReference>
<evidence type="ECO:0000259" key="1">
    <source>
        <dbReference type="Pfam" id="PF14291"/>
    </source>
</evidence>
<dbReference type="SUPFAM" id="SSF53098">
    <property type="entry name" value="Ribonuclease H-like"/>
    <property type="match status" value="1"/>
</dbReference>
<dbReference type="AlphaFoldDB" id="A0AAV6Y4W5"/>
<dbReference type="InterPro" id="IPR025398">
    <property type="entry name" value="DUF4371"/>
</dbReference>
<keyword evidence="3" id="KW-1185">Reference proteome</keyword>
<accession>A0AAV6Y4W5</accession>
<evidence type="ECO:0000313" key="3">
    <source>
        <dbReference type="Proteomes" id="UP000826271"/>
    </source>
</evidence>
<dbReference type="EMBL" id="WHWC01000003">
    <property type="protein sequence ID" value="KAG8386355.1"/>
    <property type="molecule type" value="Genomic_DNA"/>
</dbReference>
<evidence type="ECO:0000313" key="2">
    <source>
        <dbReference type="EMBL" id="KAG8386355.1"/>
    </source>
</evidence>
<name>A0AAV6Y4W5_9LAMI</name>
<dbReference type="PANTHER" id="PTHR11697:SF230">
    <property type="entry name" value="ZINC FINGER, MYM DOMAIN CONTAINING 1"/>
    <property type="match status" value="1"/>
</dbReference>
<dbReference type="PANTHER" id="PTHR11697">
    <property type="entry name" value="GENERAL TRANSCRIPTION FACTOR 2-RELATED ZINC FINGER PROTEIN"/>
    <property type="match status" value="1"/>
</dbReference>
<gene>
    <name evidence="2" type="ORF">BUALT_Bualt03G0140200</name>
</gene>
<dbReference type="InterPro" id="IPR055298">
    <property type="entry name" value="AtLOH3-like"/>
</dbReference>
<dbReference type="Pfam" id="PF14291">
    <property type="entry name" value="DUF4371"/>
    <property type="match status" value="1"/>
</dbReference>
<comment type="caution">
    <text evidence="2">The sequence shown here is derived from an EMBL/GenBank/DDBJ whole genome shotgun (WGS) entry which is preliminary data.</text>
</comment>